<dbReference type="GO" id="GO:0005694">
    <property type="term" value="C:chromosome"/>
    <property type="evidence" value="ECO:0007669"/>
    <property type="project" value="InterPro"/>
</dbReference>
<dbReference type="HAMAP" id="MF_01894">
    <property type="entry name" value="Smc_prok"/>
    <property type="match status" value="1"/>
</dbReference>
<keyword evidence="5 6" id="KW-0238">DNA-binding</keyword>
<evidence type="ECO:0000256" key="3">
    <source>
        <dbReference type="ARBA" id="ARBA00022840"/>
    </source>
</evidence>
<evidence type="ECO:0000256" key="2">
    <source>
        <dbReference type="ARBA" id="ARBA00022741"/>
    </source>
</evidence>
<keyword evidence="2 6" id="KW-0547">Nucleotide-binding</keyword>
<feature type="coiled-coil region" evidence="6">
    <location>
        <begin position="402"/>
        <end position="436"/>
    </location>
</feature>
<feature type="coiled-coil region" evidence="6">
    <location>
        <begin position="684"/>
        <end position="984"/>
    </location>
</feature>
<dbReference type="NCBIfam" id="TIGR02168">
    <property type="entry name" value="SMC_prok_B"/>
    <property type="match status" value="1"/>
</dbReference>
<evidence type="ECO:0000259" key="7">
    <source>
        <dbReference type="SMART" id="SM00968"/>
    </source>
</evidence>
<dbReference type="OrthoDB" id="9808768at2"/>
<protein>
    <recommendedName>
        <fullName evidence="6">Chromosome partition protein Smc</fullName>
    </recommendedName>
</protein>
<proteinExistence type="inferred from homology"/>
<dbReference type="GO" id="GO:0016887">
    <property type="term" value="F:ATP hydrolysis activity"/>
    <property type="evidence" value="ECO:0007669"/>
    <property type="project" value="InterPro"/>
</dbReference>
<evidence type="ECO:0000256" key="6">
    <source>
        <dbReference type="HAMAP-Rule" id="MF_01894"/>
    </source>
</evidence>
<dbReference type="InterPro" id="IPR010935">
    <property type="entry name" value="SMC_hinge"/>
</dbReference>
<dbReference type="InterPro" id="IPR024704">
    <property type="entry name" value="SMC"/>
</dbReference>
<comment type="similarity">
    <text evidence="6">Belongs to the SMC family.</text>
</comment>
<feature type="coiled-coil region" evidence="6">
    <location>
        <begin position="262"/>
        <end position="289"/>
    </location>
</feature>
<feature type="coiled-coil region" evidence="6">
    <location>
        <begin position="167"/>
        <end position="194"/>
    </location>
</feature>
<dbReference type="InterPro" id="IPR036277">
    <property type="entry name" value="SMC_hinge_sf"/>
</dbReference>
<dbReference type="Pfam" id="PF02463">
    <property type="entry name" value="SMC_N"/>
    <property type="match status" value="1"/>
</dbReference>
<dbReference type="RefSeq" id="WP_072901083.1">
    <property type="nucleotide sequence ID" value="NZ_FRAD01000003.1"/>
</dbReference>
<evidence type="ECO:0000256" key="4">
    <source>
        <dbReference type="ARBA" id="ARBA00023054"/>
    </source>
</evidence>
<name>A0A1M6J8G6_9CLOT</name>
<dbReference type="Gene3D" id="3.40.50.300">
    <property type="entry name" value="P-loop containing nucleotide triphosphate hydrolases"/>
    <property type="match status" value="2"/>
</dbReference>
<comment type="function">
    <text evidence="6">Required for chromosome condensation and partitioning.</text>
</comment>
<dbReference type="SUPFAM" id="SSF52540">
    <property type="entry name" value="P-loop containing nucleoside triphosphate hydrolases"/>
    <property type="match status" value="1"/>
</dbReference>
<dbReference type="FunFam" id="3.40.50.300:FF:000984">
    <property type="entry name" value="Chromosome partition protein Smc"/>
    <property type="match status" value="1"/>
</dbReference>
<feature type="binding site" evidence="6">
    <location>
        <begin position="32"/>
        <end position="39"/>
    </location>
    <ligand>
        <name>ATP</name>
        <dbReference type="ChEBI" id="CHEBI:30616"/>
    </ligand>
</feature>
<reference evidence="8 9" key="1">
    <citation type="submission" date="2016-11" db="EMBL/GenBank/DDBJ databases">
        <authorList>
            <person name="Jaros S."/>
            <person name="Januszkiewicz K."/>
            <person name="Wedrychowicz H."/>
        </authorList>
    </citation>
    <scope>NUCLEOTIDE SEQUENCE [LARGE SCALE GENOMIC DNA]</scope>
    <source>
        <strain evidence="8 9">DSM 3090</strain>
    </source>
</reference>
<dbReference type="Gene3D" id="1.20.1060.20">
    <property type="match status" value="1"/>
</dbReference>
<keyword evidence="4 6" id="KW-0175">Coiled coil</keyword>
<dbReference type="Gene3D" id="3.30.70.1620">
    <property type="match status" value="1"/>
</dbReference>
<dbReference type="PANTHER" id="PTHR43977">
    <property type="entry name" value="STRUCTURAL MAINTENANCE OF CHROMOSOMES PROTEIN 3"/>
    <property type="match status" value="1"/>
</dbReference>
<dbReference type="GO" id="GO:0006260">
    <property type="term" value="P:DNA replication"/>
    <property type="evidence" value="ECO:0007669"/>
    <property type="project" value="UniProtKB-UniRule"/>
</dbReference>
<dbReference type="GO" id="GO:0003677">
    <property type="term" value="F:DNA binding"/>
    <property type="evidence" value="ECO:0007669"/>
    <property type="project" value="UniProtKB-UniRule"/>
</dbReference>
<keyword evidence="9" id="KW-1185">Reference proteome</keyword>
<organism evidence="8 9">
    <name type="scientific">Hathewaya proteolytica DSM 3090</name>
    <dbReference type="NCBI Taxonomy" id="1121331"/>
    <lineage>
        <taxon>Bacteria</taxon>
        <taxon>Bacillati</taxon>
        <taxon>Bacillota</taxon>
        <taxon>Clostridia</taxon>
        <taxon>Eubacteriales</taxon>
        <taxon>Clostridiaceae</taxon>
        <taxon>Hathewaya</taxon>
    </lineage>
</organism>
<dbReference type="InterPro" id="IPR003395">
    <property type="entry name" value="RecF/RecN/SMC_N"/>
</dbReference>
<dbReference type="SMART" id="SM00968">
    <property type="entry name" value="SMC_hinge"/>
    <property type="match status" value="1"/>
</dbReference>
<comment type="subcellular location">
    <subcellularLocation>
        <location evidence="6">Cytoplasm</location>
    </subcellularLocation>
</comment>
<comment type="subunit">
    <text evidence="6">Homodimer.</text>
</comment>
<dbReference type="CDD" id="cd03278">
    <property type="entry name" value="ABC_SMC_barmotin"/>
    <property type="match status" value="1"/>
</dbReference>
<gene>
    <name evidence="6" type="primary">smc</name>
    <name evidence="8" type="ORF">SAMN02745248_00085</name>
</gene>
<dbReference type="GO" id="GO:0030261">
    <property type="term" value="P:chromosome condensation"/>
    <property type="evidence" value="ECO:0007669"/>
    <property type="project" value="InterPro"/>
</dbReference>
<evidence type="ECO:0000313" key="9">
    <source>
        <dbReference type="Proteomes" id="UP000183952"/>
    </source>
</evidence>
<accession>A0A1M6J8G6</accession>
<dbReference type="GO" id="GO:0005737">
    <property type="term" value="C:cytoplasm"/>
    <property type="evidence" value="ECO:0007669"/>
    <property type="project" value="UniProtKB-SubCell"/>
</dbReference>
<evidence type="ECO:0000256" key="1">
    <source>
        <dbReference type="ARBA" id="ARBA00022490"/>
    </source>
</evidence>
<evidence type="ECO:0000256" key="5">
    <source>
        <dbReference type="ARBA" id="ARBA00023125"/>
    </source>
</evidence>
<dbReference type="AlphaFoldDB" id="A0A1M6J8G6"/>
<keyword evidence="1 6" id="KW-0963">Cytoplasm</keyword>
<dbReference type="PIRSF" id="PIRSF005719">
    <property type="entry name" value="SMC"/>
    <property type="match status" value="1"/>
</dbReference>
<dbReference type="InterPro" id="IPR027417">
    <property type="entry name" value="P-loop_NTPase"/>
</dbReference>
<dbReference type="GO" id="GO:0005524">
    <property type="term" value="F:ATP binding"/>
    <property type="evidence" value="ECO:0007669"/>
    <property type="project" value="UniProtKB-UniRule"/>
</dbReference>
<comment type="domain">
    <text evidence="6">Contains large globular domains required for ATP hydrolysis at each terminus and a third globular domain forming a flexible hinge near the middle of the molecule. These domains are separated by coiled-coil structures.</text>
</comment>
<dbReference type="STRING" id="1121331.SAMN02745248_00085"/>
<dbReference type="EMBL" id="FRAD01000003">
    <property type="protein sequence ID" value="SHJ42971.1"/>
    <property type="molecule type" value="Genomic_DNA"/>
</dbReference>
<sequence length="1192" mass="136981">MHLKSIEIRGFKSFADKTELELKDGITTVVGPNGSGKSNVSDAVRWVLGEQSVKNLRGSKMEDVIFAGTEFRKPLGLAQVSLLLDNEKEDLKIDYTQVKITRRLYRSGESDYFINNSRCRLKDIQELFMDTGIGKEGYSIIGQGKIDAILGGKPEDRRILLEEAAGIVKYKTRKEEAEKKLQSTEDNLVRIVDIMNTYEERLVPLKEDMEKAKYFLELSNNLKQIDVAYMLNNIQSIEKKIEDFFHEKFAVSEILNGIVSSRDKLKSLLKSKKSELEDHENKNKENREMYYGLREDIKSIENEINIFHEKINSINTSLKKNDNELVNIDNAICGINENLKNINLELKSHRERYCEIESVYDEIESQLSQEECRIKQNNHVNEEKYKVLQSIGNEQRKAEDAINQYTNSLNLNKINIEEAEEEINNLNNAIKLNESTIYSFNAEEKKLVENIDKTSIYIRESDAKLKDFRIKFKKEENDNNRRKIMVSNESQKLKMLIDLENQHEGYSKTSKAIMEGVRLRKIPSVASCFLVGDIITSDEKLERAIEVSLGGAISNIITDTDADAKLLIEYLKNNKLGRATFLPLNTIKGKNVNITNEIKSSDGFINVASKLVICEEKFRKAIDFILGNILVTHNMDQALRLAKKINYSHRIVTLEGDVVNIGGSLTGGSTYSKVSNVMGRKREISDCSRNMDNLNREIEVSNANLKHMEISINREDEKNLDLRDTLHQLNVELARIKEKIHNIESEQEKDKEKISAVRRKKSEYEKIIIDNLASVEKLKEKLLCLEQNSENLKKEVENNSVEVKAIVENMEEKRKNNFENKLELTKLEENIKSSEEKIKFYEKELKLQQERANNIHEDKKHNSHEIVKYQESIKNSNIKMALFKDKLRTLEEEFKGADGKGVLLKNSISNLENRIEDKNMEIEEKNKEVGKLELQLSKCENDRESMLSKLNEEYGLTFAEALCYKNHDLDLVSAKKQIEDYRNSIKELGMVNLASIEEYKEINEKYLFIKAQSEDLEQSKVEIIALIQEMTDKMRAIFKENFAVLNDYFHETFSQLFKGGSASLMIEDGDELNGKIEINVQPPGKKLQNISLMSGGEKVLSAIALLFAILKMKPTPFCILDEIEAALDDANVGRYAEYLKMFSDKVQFIVITHRKGTMEVSDAIYGVTMEEKGISKIVSLDLKKNVYNHEED</sequence>
<keyword evidence="3 6" id="KW-0067">ATP-binding</keyword>
<dbReference type="SUPFAM" id="SSF57997">
    <property type="entry name" value="Tropomyosin"/>
    <property type="match status" value="2"/>
</dbReference>
<feature type="domain" description="SMC hinge" evidence="7">
    <location>
        <begin position="525"/>
        <end position="642"/>
    </location>
</feature>
<dbReference type="Proteomes" id="UP000183952">
    <property type="component" value="Unassembled WGS sequence"/>
</dbReference>
<dbReference type="Pfam" id="PF06470">
    <property type="entry name" value="SMC_hinge"/>
    <property type="match status" value="1"/>
</dbReference>
<dbReference type="GO" id="GO:0007059">
    <property type="term" value="P:chromosome segregation"/>
    <property type="evidence" value="ECO:0007669"/>
    <property type="project" value="UniProtKB-UniRule"/>
</dbReference>
<dbReference type="GO" id="GO:0007062">
    <property type="term" value="P:sister chromatid cohesion"/>
    <property type="evidence" value="ECO:0007669"/>
    <property type="project" value="InterPro"/>
</dbReference>
<dbReference type="InterPro" id="IPR011890">
    <property type="entry name" value="SMC_prok"/>
</dbReference>
<dbReference type="SUPFAM" id="SSF75553">
    <property type="entry name" value="Smc hinge domain"/>
    <property type="match status" value="1"/>
</dbReference>
<evidence type="ECO:0000313" key="8">
    <source>
        <dbReference type="EMBL" id="SHJ42971.1"/>
    </source>
</evidence>